<dbReference type="Pfam" id="PF01694">
    <property type="entry name" value="Rhomboid"/>
    <property type="match status" value="1"/>
</dbReference>
<evidence type="ECO:0000256" key="2">
    <source>
        <dbReference type="ARBA" id="ARBA00022475"/>
    </source>
</evidence>
<dbReference type="InterPro" id="IPR035952">
    <property type="entry name" value="Rhomboid-like_sf"/>
</dbReference>
<dbReference type="Gene3D" id="1.20.1540.10">
    <property type="entry name" value="Rhomboid-like"/>
    <property type="match status" value="1"/>
</dbReference>
<protein>
    <submittedName>
        <fullName evidence="9">Rhomboid family intramembrane serine protease</fullName>
    </submittedName>
</protein>
<keyword evidence="3" id="KW-0997">Cell inner membrane</keyword>
<sequence length="266" mass="28934">MVIPVHDINPVRRTPWVTYLIVAVNVVVLLLTPVAATSLTGAAASTAQACKEAAFLDEHAAIPHEMITDKPLRLVVTGQLGSRPGTCVVAPPAYRKNPVLSVLEAMFIHSGWLHLLGNMLFLVIFGNNIEDRFRKLPYLVFYLFCGYVAAYGYAWAFQTSVQPLVGASGAIAGVLGAYLMLYPRARVWSLVPFLFFIPLRIPAWLVLGSWFVLQWLYAAGYAASGEAGVAYMAHVFGFLAGAIVGLLVRAASSPPQYPVHPRYNAS</sequence>
<feature type="transmembrane region" description="Helical" evidence="7">
    <location>
        <begin position="138"/>
        <end position="157"/>
    </location>
</feature>
<dbReference type="AlphaFoldDB" id="A0A6P2C7K3"/>
<dbReference type="PANTHER" id="PTHR43066:SF26">
    <property type="entry name" value="RHOMBOID PROTEASE GLPG"/>
    <property type="match status" value="1"/>
</dbReference>
<evidence type="ECO:0000256" key="1">
    <source>
        <dbReference type="ARBA" id="ARBA00004141"/>
    </source>
</evidence>
<feature type="transmembrane region" description="Helical" evidence="7">
    <location>
        <begin position="106"/>
        <end position="126"/>
    </location>
</feature>
<evidence type="ECO:0000313" key="9">
    <source>
        <dbReference type="EMBL" id="TVZ05513.1"/>
    </source>
</evidence>
<dbReference type="EMBL" id="RPFW01000002">
    <property type="protein sequence ID" value="TVZ05513.1"/>
    <property type="molecule type" value="Genomic_DNA"/>
</dbReference>
<keyword evidence="5 7" id="KW-1133">Transmembrane helix</keyword>
<organism evidence="9 10">
    <name type="scientific">Trebonia kvetii</name>
    <dbReference type="NCBI Taxonomy" id="2480626"/>
    <lineage>
        <taxon>Bacteria</taxon>
        <taxon>Bacillati</taxon>
        <taxon>Actinomycetota</taxon>
        <taxon>Actinomycetes</taxon>
        <taxon>Streptosporangiales</taxon>
        <taxon>Treboniaceae</taxon>
        <taxon>Trebonia</taxon>
    </lineage>
</organism>
<evidence type="ECO:0000259" key="8">
    <source>
        <dbReference type="Pfam" id="PF01694"/>
    </source>
</evidence>
<dbReference type="PANTHER" id="PTHR43066">
    <property type="entry name" value="RHOMBOID-RELATED PROTEIN"/>
    <property type="match status" value="1"/>
</dbReference>
<dbReference type="Proteomes" id="UP000460272">
    <property type="component" value="Unassembled WGS sequence"/>
</dbReference>
<proteinExistence type="predicted"/>
<feature type="transmembrane region" description="Helical" evidence="7">
    <location>
        <begin position="163"/>
        <end position="181"/>
    </location>
</feature>
<keyword evidence="4 7" id="KW-0812">Transmembrane</keyword>
<evidence type="ECO:0000256" key="7">
    <source>
        <dbReference type="SAM" id="Phobius"/>
    </source>
</evidence>
<dbReference type="GO" id="GO:0016020">
    <property type="term" value="C:membrane"/>
    <property type="evidence" value="ECO:0007669"/>
    <property type="project" value="UniProtKB-SubCell"/>
</dbReference>
<accession>A0A6P2C7K3</accession>
<keyword evidence="9" id="KW-0378">Hydrolase</keyword>
<evidence type="ECO:0000256" key="5">
    <source>
        <dbReference type="ARBA" id="ARBA00022989"/>
    </source>
</evidence>
<feature type="transmembrane region" description="Helical" evidence="7">
    <location>
        <begin position="193"/>
        <end position="217"/>
    </location>
</feature>
<evidence type="ECO:0000256" key="6">
    <source>
        <dbReference type="ARBA" id="ARBA00023136"/>
    </source>
</evidence>
<keyword evidence="10" id="KW-1185">Reference proteome</keyword>
<gene>
    <name evidence="9" type="ORF">EAS64_13350</name>
</gene>
<keyword evidence="2" id="KW-1003">Cell membrane</keyword>
<dbReference type="GO" id="GO:0006508">
    <property type="term" value="P:proteolysis"/>
    <property type="evidence" value="ECO:0007669"/>
    <property type="project" value="UniProtKB-KW"/>
</dbReference>
<keyword evidence="9" id="KW-0645">Protease</keyword>
<dbReference type="OrthoDB" id="9814037at2"/>
<name>A0A6P2C7K3_9ACTN</name>
<evidence type="ECO:0000256" key="4">
    <source>
        <dbReference type="ARBA" id="ARBA00022692"/>
    </source>
</evidence>
<dbReference type="RefSeq" id="WP_145853214.1">
    <property type="nucleotide sequence ID" value="NZ_RPFW01000002.1"/>
</dbReference>
<evidence type="ECO:0000256" key="3">
    <source>
        <dbReference type="ARBA" id="ARBA00022519"/>
    </source>
</evidence>
<feature type="domain" description="Peptidase S54 rhomboid" evidence="8">
    <location>
        <begin position="101"/>
        <end position="249"/>
    </location>
</feature>
<comment type="caution">
    <text evidence="9">The sequence shown here is derived from an EMBL/GenBank/DDBJ whole genome shotgun (WGS) entry which is preliminary data.</text>
</comment>
<comment type="subcellular location">
    <subcellularLocation>
        <location evidence="1">Membrane</location>
        <topology evidence="1">Multi-pass membrane protein</topology>
    </subcellularLocation>
</comment>
<dbReference type="GO" id="GO:0004252">
    <property type="term" value="F:serine-type endopeptidase activity"/>
    <property type="evidence" value="ECO:0007669"/>
    <property type="project" value="InterPro"/>
</dbReference>
<dbReference type="InterPro" id="IPR022764">
    <property type="entry name" value="Peptidase_S54_rhomboid_dom"/>
</dbReference>
<dbReference type="SUPFAM" id="SSF144091">
    <property type="entry name" value="Rhomboid-like"/>
    <property type="match status" value="1"/>
</dbReference>
<evidence type="ECO:0000313" key="10">
    <source>
        <dbReference type="Proteomes" id="UP000460272"/>
    </source>
</evidence>
<feature type="transmembrane region" description="Helical" evidence="7">
    <location>
        <begin position="229"/>
        <end position="248"/>
    </location>
</feature>
<feature type="transmembrane region" description="Helical" evidence="7">
    <location>
        <begin position="16"/>
        <end position="36"/>
    </location>
</feature>
<reference evidence="9 10" key="1">
    <citation type="submission" date="2018-11" db="EMBL/GenBank/DDBJ databases">
        <title>Trebonia kvetii gen.nov., sp.nov., a novel acidophilic actinobacterium, and proposal of the new actinobacterial family Treboniaceae fam. nov.</title>
        <authorList>
            <person name="Rapoport D."/>
            <person name="Sagova-Mareckova M."/>
            <person name="Sedlacek I."/>
            <person name="Provaznik J."/>
            <person name="Kralova S."/>
            <person name="Pavlinic D."/>
            <person name="Benes V."/>
            <person name="Kopecky J."/>
        </authorList>
    </citation>
    <scope>NUCLEOTIDE SEQUENCE [LARGE SCALE GENOMIC DNA]</scope>
    <source>
        <strain evidence="9 10">15Tr583</strain>
    </source>
</reference>
<keyword evidence="6 7" id="KW-0472">Membrane</keyword>